<organism evidence="1 2">
    <name type="scientific">Desulfovibrio desulfuricans</name>
    <dbReference type="NCBI Taxonomy" id="876"/>
    <lineage>
        <taxon>Bacteria</taxon>
        <taxon>Pseudomonadati</taxon>
        <taxon>Thermodesulfobacteriota</taxon>
        <taxon>Desulfovibrionia</taxon>
        <taxon>Desulfovibrionales</taxon>
        <taxon>Desulfovibrionaceae</taxon>
        <taxon>Desulfovibrio</taxon>
    </lineage>
</organism>
<dbReference type="OrthoDB" id="5464498at2"/>
<dbReference type="InterPro" id="IPR059232">
    <property type="entry name" value="Porin_put"/>
</dbReference>
<dbReference type="NCBIfam" id="NF033939">
    <property type="entry name" value="DESULF_POR1"/>
    <property type="match status" value="1"/>
</dbReference>
<dbReference type="EMBL" id="CP036295">
    <property type="protein sequence ID" value="QCC85811.1"/>
    <property type="molecule type" value="Genomic_DNA"/>
</dbReference>
<name>A0A4P7UM67_DESDE</name>
<evidence type="ECO:0000313" key="1">
    <source>
        <dbReference type="EMBL" id="QCC85811.1"/>
    </source>
</evidence>
<evidence type="ECO:0008006" key="3">
    <source>
        <dbReference type="Google" id="ProtNLM"/>
    </source>
</evidence>
<sequence length="436" mass="47976">MRIQLNAVASEALSGTLHLEIGKFRWGQTSSGAALGADGTNSVKVKHSYLDWTMPKTDLKIRMGIQTLNLPSFTTDSNILGADVAGIVTGYKINQNISASAFWIRPYNDNYVGGGIKDNHQNFLDNMDLFGATLPMTVTGLNVTPWVMVGMIGPNTIRVGDNYFCGSAPIYYTRNLTALSMGMKKEALTSYGTAFWTGLTGEVTALDPFHIAWDFNYGSTQYDDASASRRGWLASLVLEYKMNWGIPGLVAWYTSGDDDDTSNGSERMPYTNVDEIGYGSFGSYAFFGGRPSTDRNSMIGHSMAGTWGVGARTTKISLLENLDSSIRINLIGGTNDPNLIKKLHGKTNIWMSPNNYSNENSTGMENLYMTTKDTALECGITNTYMIYENLKLGIDASYMKLFLDKSADVWGNSRMNGKSDNVKDSWNVSLYLAYNF</sequence>
<gene>
    <name evidence="1" type="ORF">DDIC_07975</name>
</gene>
<protein>
    <recommendedName>
        <fullName evidence="3">Porin</fullName>
    </recommendedName>
</protein>
<dbReference type="AlphaFoldDB" id="A0A4P7UM67"/>
<accession>A0A4P7UM67</accession>
<reference evidence="1 2" key="1">
    <citation type="submission" date="2019-02" db="EMBL/GenBank/DDBJ databases">
        <title>Complete Genome Sequence of Desulfovibrio desulfuricans IC1, a Sulfonate Utilizing Anaerobe.</title>
        <authorList>
            <person name="Day L.A."/>
            <person name="De Leon K.B."/>
            <person name="Wall J.D."/>
        </authorList>
    </citation>
    <scope>NUCLEOTIDE SEQUENCE [LARGE SCALE GENOMIC DNA]</scope>
    <source>
        <strain evidence="1 2">IC1</strain>
    </source>
</reference>
<evidence type="ECO:0000313" key="2">
    <source>
        <dbReference type="Proteomes" id="UP000297065"/>
    </source>
</evidence>
<dbReference type="Proteomes" id="UP000297065">
    <property type="component" value="Chromosome"/>
</dbReference>
<proteinExistence type="predicted"/>